<keyword evidence="3" id="KW-0418">Kinase</keyword>
<proteinExistence type="predicted"/>
<dbReference type="Proteomes" id="UP000298860">
    <property type="component" value="Unassembled WGS sequence"/>
</dbReference>
<dbReference type="NCBIfam" id="TIGR01007">
    <property type="entry name" value="eps_fam"/>
    <property type="match status" value="1"/>
</dbReference>
<protein>
    <submittedName>
        <fullName evidence="8">Chromosome partitioning protein</fullName>
    </submittedName>
</protein>
<evidence type="ECO:0000256" key="4">
    <source>
        <dbReference type="ARBA" id="ARBA00022840"/>
    </source>
</evidence>
<sequence>MKPRSDHTTLIRNVKRRAGMVLLSLGIGVGGAYLATILTPPTYEATASVLLTGGAVRDPVTGQFLDASIARNLVPTIARLAESREVALAAAADARLPANLVVDHVSADYQQGVQIILVTARAHTATQSASIANAITHTLSSQLEKRRIDGTGSVGAQPLDHATPPARPTLPVPLLNCALGGLLGALGGVGLARLRDQLDDKITDSDQLSQAATATTLACIPFERDVKKNPLRSDRPYTPWSEAFAQLRTNLECLATDNPPRIIAITSATSGEGKSTTSCNLAIALARAGRRVLLVEADLRRPRCSRYLGLPSTMGMTSILTADTPPEAAVQTWGEHGLAVLPAGPPVPNPGELLASHQCRQLLRQLREQYDIVLLDLPSLLPIADAAIMTAVADGTLLLARHRHTRMKHIRMAVDTLSNVHARLLGCVLNMSPPTDEYIYGYQE</sequence>
<dbReference type="GO" id="GO:0005524">
    <property type="term" value="F:ATP binding"/>
    <property type="evidence" value="ECO:0007669"/>
    <property type="project" value="UniProtKB-KW"/>
</dbReference>
<evidence type="ECO:0000313" key="8">
    <source>
        <dbReference type="EMBL" id="GDY33547.1"/>
    </source>
</evidence>
<evidence type="ECO:0000256" key="6">
    <source>
        <dbReference type="SAM" id="Phobius"/>
    </source>
</evidence>
<feature type="transmembrane region" description="Helical" evidence="6">
    <location>
        <begin position="20"/>
        <end position="38"/>
    </location>
</feature>
<accession>A0A4D4JI44</accession>
<dbReference type="OrthoDB" id="9812433at2"/>
<dbReference type="CDD" id="cd05387">
    <property type="entry name" value="BY-kinase"/>
    <property type="match status" value="1"/>
</dbReference>
<comment type="caution">
    <text evidence="8">The sequence shown here is derived from an EMBL/GenBank/DDBJ whole genome shotgun (WGS) entry which is preliminary data.</text>
</comment>
<reference evidence="9" key="1">
    <citation type="submission" date="2019-04" db="EMBL/GenBank/DDBJ databases">
        <title>Draft genome sequence of Pseudonocardiaceae bacterium SL3-2-4.</title>
        <authorList>
            <person name="Ningsih F."/>
            <person name="Yokota A."/>
            <person name="Sakai Y."/>
            <person name="Nanatani K."/>
            <person name="Yabe S."/>
            <person name="Oetari A."/>
            <person name="Sjamsuridzal W."/>
        </authorList>
    </citation>
    <scope>NUCLEOTIDE SEQUENCE [LARGE SCALE GENOMIC DNA]</scope>
    <source>
        <strain evidence="9">SL3-2-4</strain>
    </source>
</reference>
<keyword evidence="6" id="KW-1133">Transmembrane helix</keyword>
<keyword evidence="6" id="KW-0472">Membrane</keyword>
<dbReference type="SUPFAM" id="SSF52540">
    <property type="entry name" value="P-loop containing nucleoside triphosphate hydrolases"/>
    <property type="match status" value="1"/>
</dbReference>
<keyword evidence="2" id="KW-0547">Nucleotide-binding</keyword>
<dbReference type="Gene3D" id="3.40.50.300">
    <property type="entry name" value="P-loop containing nucleotide triphosphate hydrolases"/>
    <property type="match status" value="1"/>
</dbReference>
<dbReference type="GO" id="GO:0004713">
    <property type="term" value="F:protein tyrosine kinase activity"/>
    <property type="evidence" value="ECO:0007669"/>
    <property type="project" value="UniProtKB-KW"/>
</dbReference>
<dbReference type="InterPro" id="IPR025669">
    <property type="entry name" value="AAA_dom"/>
</dbReference>
<evidence type="ECO:0000256" key="1">
    <source>
        <dbReference type="ARBA" id="ARBA00022679"/>
    </source>
</evidence>
<dbReference type="RefSeq" id="WP_137816481.1">
    <property type="nucleotide sequence ID" value="NZ_BJFL01000046.1"/>
</dbReference>
<evidence type="ECO:0000259" key="7">
    <source>
        <dbReference type="Pfam" id="PF13614"/>
    </source>
</evidence>
<evidence type="ECO:0000256" key="2">
    <source>
        <dbReference type="ARBA" id="ARBA00022741"/>
    </source>
</evidence>
<evidence type="ECO:0000256" key="3">
    <source>
        <dbReference type="ARBA" id="ARBA00022777"/>
    </source>
</evidence>
<dbReference type="AlphaFoldDB" id="A0A4D4JI44"/>
<dbReference type="InterPro" id="IPR050445">
    <property type="entry name" value="Bact_polysacc_biosynth/exp"/>
</dbReference>
<feature type="domain" description="AAA" evidence="7">
    <location>
        <begin position="261"/>
        <end position="420"/>
    </location>
</feature>
<keyword evidence="6" id="KW-0812">Transmembrane</keyword>
<evidence type="ECO:0000256" key="5">
    <source>
        <dbReference type="ARBA" id="ARBA00023137"/>
    </source>
</evidence>
<dbReference type="InterPro" id="IPR027417">
    <property type="entry name" value="P-loop_NTPase"/>
</dbReference>
<organism evidence="8 9">
    <name type="scientific">Gandjariella thermophila</name>
    <dbReference type="NCBI Taxonomy" id="1931992"/>
    <lineage>
        <taxon>Bacteria</taxon>
        <taxon>Bacillati</taxon>
        <taxon>Actinomycetota</taxon>
        <taxon>Actinomycetes</taxon>
        <taxon>Pseudonocardiales</taxon>
        <taxon>Pseudonocardiaceae</taxon>
        <taxon>Gandjariella</taxon>
    </lineage>
</organism>
<dbReference type="PANTHER" id="PTHR32309">
    <property type="entry name" value="TYROSINE-PROTEIN KINASE"/>
    <property type="match status" value="1"/>
</dbReference>
<dbReference type="EMBL" id="BJFL01000046">
    <property type="protein sequence ID" value="GDY33547.1"/>
    <property type="molecule type" value="Genomic_DNA"/>
</dbReference>
<keyword evidence="5" id="KW-0829">Tyrosine-protein kinase</keyword>
<dbReference type="InterPro" id="IPR005702">
    <property type="entry name" value="Wzc-like_C"/>
</dbReference>
<keyword evidence="1" id="KW-0808">Transferase</keyword>
<dbReference type="PANTHER" id="PTHR32309:SF31">
    <property type="entry name" value="CAPSULAR EXOPOLYSACCHARIDE FAMILY"/>
    <property type="match status" value="1"/>
</dbReference>
<keyword evidence="4" id="KW-0067">ATP-binding</keyword>
<name>A0A4D4JI44_9PSEU</name>
<keyword evidence="9" id="KW-1185">Reference proteome</keyword>
<gene>
    <name evidence="8" type="ORF">GTS_51800</name>
</gene>
<dbReference type="Pfam" id="PF13614">
    <property type="entry name" value="AAA_31"/>
    <property type="match status" value="1"/>
</dbReference>
<evidence type="ECO:0000313" key="9">
    <source>
        <dbReference type="Proteomes" id="UP000298860"/>
    </source>
</evidence>